<comment type="subcellular location">
    <subcellularLocation>
        <location evidence="1">Cell inner membrane</location>
        <topology evidence="1">Single-pass membrane protein</topology>
    </subcellularLocation>
</comment>
<evidence type="ECO:0000256" key="9">
    <source>
        <dbReference type="ARBA" id="ARBA00023136"/>
    </source>
</evidence>
<reference evidence="12" key="1">
    <citation type="submission" date="2023-08" db="EMBL/GenBank/DDBJ databases">
        <title>Increased levels of nutrients transform a symbiont into a lethal pathobiont.</title>
        <authorList>
            <person name="Lachnit T."/>
            <person name="Ulrich L."/>
            <person name="Willmer F.M."/>
            <person name="Hasenbein T."/>
            <person name="Steiner L.X."/>
            <person name="Wolters M."/>
            <person name="Herbst E.M."/>
            <person name="Deines P."/>
        </authorList>
    </citation>
    <scope>NUCLEOTIDE SEQUENCE</scope>
    <source>
        <strain evidence="12">T3</strain>
    </source>
</reference>
<organism evidence="12">
    <name type="scientific">Pseudomonas solani</name>
    <dbReference type="NCBI Taxonomy" id="2731552"/>
    <lineage>
        <taxon>Bacteria</taxon>
        <taxon>Pseudomonadati</taxon>
        <taxon>Pseudomonadota</taxon>
        <taxon>Gammaproteobacteria</taxon>
        <taxon>Pseudomonadales</taxon>
        <taxon>Pseudomonadaceae</taxon>
        <taxon>Pseudomonas</taxon>
    </lineage>
</organism>
<dbReference type="RefSeq" id="WP_350447301.1">
    <property type="nucleotide sequence ID" value="NZ_CP158373.1"/>
</dbReference>
<feature type="region of interest" description="Disordered" evidence="10">
    <location>
        <begin position="201"/>
        <end position="242"/>
    </location>
</feature>
<dbReference type="InterPro" id="IPR010055">
    <property type="entry name" value="T2SS_protein-GspJ"/>
</dbReference>
<gene>
    <name evidence="12" type="primary">gspJ</name>
    <name evidence="12" type="ORF">ABS648_29630</name>
</gene>
<keyword evidence="6" id="KW-0997">Cell inner membrane</keyword>
<dbReference type="PANTHER" id="PTHR39583">
    <property type="entry name" value="TYPE II SECRETION SYSTEM PROTEIN J-RELATED"/>
    <property type="match status" value="1"/>
</dbReference>
<evidence type="ECO:0000256" key="10">
    <source>
        <dbReference type="SAM" id="MobiDB-lite"/>
    </source>
</evidence>
<dbReference type="Gene3D" id="3.10.610.10">
    <property type="entry name" value="GSPII I/J protein-like"/>
    <property type="match status" value="1"/>
</dbReference>
<dbReference type="GO" id="GO:0015627">
    <property type="term" value="C:type II protein secretion system complex"/>
    <property type="evidence" value="ECO:0007669"/>
    <property type="project" value="InterPro"/>
</dbReference>
<evidence type="ECO:0000256" key="6">
    <source>
        <dbReference type="ARBA" id="ARBA00022519"/>
    </source>
</evidence>
<keyword evidence="4" id="KW-1003">Cell membrane</keyword>
<keyword evidence="9 11" id="KW-0472">Membrane</keyword>
<keyword evidence="7 11" id="KW-0812">Transmembrane</keyword>
<evidence type="ECO:0000256" key="11">
    <source>
        <dbReference type="SAM" id="Phobius"/>
    </source>
</evidence>
<dbReference type="InterPro" id="IPR045584">
    <property type="entry name" value="Pilin-like"/>
</dbReference>
<dbReference type="Pfam" id="PF07963">
    <property type="entry name" value="N_methyl"/>
    <property type="match status" value="1"/>
</dbReference>
<dbReference type="Pfam" id="PF11612">
    <property type="entry name" value="T2SSJ"/>
    <property type="match status" value="1"/>
</dbReference>
<dbReference type="AlphaFoldDB" id="A0AAU7Y2Q2"/>
<dbReference type="GO" id="GO:0005886">
    <property type="term" value="C:plasma membrane"/>
    <property type="evidence" value="ECO:0007669"/>
    <property type="project" value="UniProtKB-SubCell"/>
</dbReference>
<dbReference type="PANTHER" id="PTHR39583:SF2">
    <property type="entry name" value="TYPE II SECRETION SYSTEM PROTEIN J"/>
    <property type="match status" value="1"/>
</dbReference>
<accession>A0AAU7Y2Q2</accession>
<dbReference type="EMBL" id="CP158373">
    <property type="protein sequence ID" value="XBY64044.1"/>
    <property type="molecule type" value="Genomic_DNA"/>
</dbReference>
<evidence type="ECO:0000256" key="3">
    <source>
        <dbReference type="ARBA" id="ARBA00021539"/>
    </source>
</evidence>
<protein>
    <recommendedName>
        <fullName evidence="3">Type II secretion system protein J</fullName>
    </recommendedName>
</protein>
<dbReference type="NCBIfam" id="TIGR02532">
    <property type="entry name" value="IV_pilin_GFxxxE"/>
    <property type="match status" value="1"/>
</dbReference>
<evidence type="ECO:0000256" key="4">
    <source>
        <dbReference type="ARBA" id="ARBA00022475"/>
    </source>
</evidence>
<comment type="similarity">
    <text evidence="2">Belongs to the GSP J family.</text>
</comment>
<evidence type="ECO:0000256" key="1">
    <source>
        <dbReference type="ARBA" id="ARBA00004377"/>
    </source>
</evidence>
<name>A0AAU7Y2Q2_9PSED</name>
<dbReference type="NCBIfam" id="TIGR01711">
    <property type="entry name" value="gspJ"/>
    <property type="match status" value="1"/>
</dbReference>
<dbReference type="SUPFAM" id="SSF54523">
    <property type="entry name" value="Pili subunits"/>
    <property type="match status" value="1"/>
</dbReference>
<feature type="transmembrane region" description="Helical" evidence="11">
    <location>
        <begin position="6"/>
        <end position="27"/>
    </location>
</feature>
<evidence type="ECO:0000313" key="12">
    <source>
        <dbReference type="EMBL" id="XBY64044.1"/>
    </source>
</evidence>
<dbReference type="InterPro" id="IPR012902">
    <property type="entry name" value="N_methyl_site"/>
</dbReference>
<evidence type="ECO:0000256" key="7">
    <source>
        <dbReference type="ARBA" id="ARBA00022692"/>
    </source>
</evidence>
<feature type="compositionally biased region" description="Basic and acidic residues" evidence="10">
    <location>
        <begin position="221"/>
        <end position="242"/>
    </location>
</feature>
<keyword evidence="5" id="KW-0488">Methylation</keyword>
<dbReference type="Gene3D" id="2.10.70.20">
    <property type="entry name" value="gspk-gspi-gspj complex like domains"/>
    <property type="match status" value="1"/>
</dbReference>
<evidence type="ECO:0000256" key="8">
    <source>
        <dbReference type="ARBA" id="ARBA00022989"/>
    </source>
</evidence>
<evidence type="ECO:0000256" key="5">
    <source>
        <dbReference type="ARBA" id="ARBA00022481"/>
    </source>
</evidence>
<keyword evidence="8 11" id="KW-1133">Transmembrane helix</keyword>
<sequence>MSRQRGFTLLEVMIAIGIFALLGLGTYRMLETVMKADEVTREHEKSLRELGRAFASIDRDLGQALPRVVRDAYGDERGALVGELGATDGTAALEFSRAGWRNPLGSTRSQLQRVRWRLAGSTLERVYWSVLDQAVDSPPRVQKVLEGVSSVELRYLDDKGQWQEQWPPSLGDSDPAKARGRLPVAVEFKLEHRHYGGLTRLYRLPEMGIEEQPSEGGTPPDDDKKPTPEPEPKPDDGKEKGA</sequence>
<evidence type="ECO:0000256" key="2">
    <source>
        <dbReference type="ARBA" id="ARBA00011084"/>
    </source>
</evidence>
<dbReference type="GO" id="GO:0015628">
    <property type="term" value="P:protein secretion by the type II secretion system"/>
    <property type="evidence" value="ECO:0007669"/>
    <property type="project" value="InterPro"/>
</dbReference>
<proteinExistence type="inferred from homology"/>
<dbReference type="InterPro" id="IPR051621">
    <property type="entry name" value="T2SS_protein_J"/>
</dbReference>
<dbReference type="PROSITE" id="PS00409">
    <property type="entry name" value="PROKAR_NTER_METHYL"/>
    <property type="match status" value="1"/>
</dbReference>